<proteinExistence type="predicted"/>
<reference evidence="1" key="1">
    <citation type="submission" date="2018-06" db="EMBL/GenBank/DDBJ databases">
        <authorList>
            <person name="Zhirakovskaya E."/>
        </authorList>
    </citation>
    <scope>NUCLEOTIDE SEQUENCE</scope>
</reference>
<evidence type="ECO:0000313" key="1">
    <source>
        <dbReference type="EMBL" id="VAW81425.1"/>
    </source>
</evidence>
<name>A0A3B0YKJ2_9ZZZZ</name>
<organism evidence="1">
    <name type="scientific">hydrothermal vent metagenome</name>
    <dbReference type="NCBI Taxonomy" id="652676"/>
    <lineage>
        <taxon>unclassified sequences</taxon>
        <taxon>metagenomes</taxon>
        <taxon>ecological metagenomes</taxon>
    </lineage>
</organism>
<accession>A0A3B0YKJ2</accession>
<dbReference type="AlphaFoldDB" id="A0A3B0YKJ2"/>
<sequence>MSFHPEKPFLKSLIFGVLPGTSELTGRFNAIEATKE</sequence>
<dbReference type="EMBL" id="UOFM01000403">
    <property type="protein sequence ID" value="VAW81425.1"/>
    <property type="molecule type" value="Genomic_DNA"/>
</dbReference>
<protein>
    <submittedName>
        <fullName evidence="1">Uncharacterized protein</fullName>
    </submittedName>
</protein>
<gene>
    <name evidence="1" type="ORF">MNBD_GAMMA14-1906</name>
</gene>